<dbReference type="Gene3D" id="3.40.50.1970">
    <property type="match status" value="1"/>
</dbReference>
<dbReference type="Proteomes" id="UP000317770">
    <property type="component" value="Unassembled WGS sequence"/>
</dbReference>
<proteinExistence type="inferred from homology"/>
<dbReference type="Pfam" id="PF25137">
    <property type="entry name" value="ADH_Fe_C"/>
    <property type="match status" value="1"/>
</dbReference>
<evidence type="ECO:0000259" key="5">
    <source>
        <dbReference type="Pfam" id="PF25137"/>
    </source>
</evidence>
<name>A0A8B5Y478_9BACI</name>
<accession>A0A8B5Y478</accession>
<dbReference type="PANTHER" id="PTHR11496:SF102">
    <property type="entry name" value="ALCOHOL DEHYDROGENASE 4"/>
    <property type="match status" value="1"/>
</dbReference>
<organism evidence="6 7">
    <name type="scientific">Peribacillus simplex</name>
    <dbReference type="NCBI Taxonomy" id="1478"/>
    <lineage>
        <taxon>Bacteria</taxon>
        <taxon>Bacillati</taxon>
        <taxon>Bacillota</taxon>
        <taxon>Bacilli</taxon>
        <taxon>Bacillales</taxon>
        <taxon>Bacillaceae</taxon>
        <taxon>Peribacillus</taxon>
    </lineage>
</organism>
<dbReference type="FunFam" id="1.20.1090.10:FF:000001">
    <property type="entry name" value="Aldehyde-alcohol dehydrogenase"/>
    <property type="match status" value="1"/>
</dbReference>
<feature type="domain" description="Fe-containing alcohol dehydrogenase-like C-terminal" evidence="5">
    <location>
        <begin position="209"/>
        <end position="403"/>
    </location>
</feature>
<dbReference type="InterPro" id="IPR039697">
    <property type="entry name" value="Alcohol_dehydrogenase_Fe"/>
</dbReference>
<evidence type="ECO:0000256" key="1">
    <source>
        <dbReference type="ARBA" id="ARBA00007358"/>
    </source>
</evidence>
<dbReference type="EMBL" id="VNKI01000001">
    <property type="protein sequence ID" value="TVX83952.1"/>
    <property type="molecule type" value="Genomic_DNA"/>
</dbReference>
<dbReference type="GO" id="GO:0046872">
    <property type="term" value="F:metal ion binding"/>
    <property type="evidence" value="ECO:0007669"/>
    <property type="project" value="InterPro"/>
</dbReference>
<reference evidence="6 7" key="1">
    <citation type="submission" date="2019-07" db="EMBL/GenBank/DDBJ databases">
        <title>Genome assembly of Bacillus simplex strain GGC-P6A.</title>
        <authorList>
            <person name="Jennings M.E."/>
            <person name="Barton H.A."/>
        </authorList>
    </citation>
    <scope>NUCLEOTIDE SEQUENCE [LARGE SCALE GENOMIC DNA]</scope>
    <source>
        <strain evidence="6 7">GGC-P6A</strain>
    </source>
</reference>
<dbReference type="InterPro" id="IPR056798">
    <property type="entry name" value="ADH_Fe_C"/>
</dbReference>
<dbReference type="GO" id="GO:0004022">
    <property type="term" value="F:alcohol dehydrogenase (NAD+) activity"/>
    <property type="evidence" value="ECO:0007669"/>
    <property type="project" value="TreeGrafter"/>
</dbReference>
<dbReference type="CDD" id="cd08551">
    <property type="entry name" value="Fe-ADH"/>
    <property type="match status" value="1"/>
</dbReference>
<gene>
    <name evidence="6" type="ORF">FQP34_01630</name>
</gene>
<keyword evidence="2" id="KW-0560">Oxidoreductase</keyword>
<dbReference type="AlphaFoldDB" id="A0A8B5Y478"/>
<evidence type="ECO:0000313" key="7">
    <source>
        <dbReference type="Proteomes" id="UP000317770"/>
    </source>
</evidence>
<dbReference type="InterPro" id="IPR018211">
    <property type="entry name" value="ADH_Fe_CS"/>
</dbReference>
<sequence>MNLGIILALLISEKFFYKEEEKVNTIGVFKNPTQILYGLGVTDQIRKIIDEQNYKNILIITDAGIVKTGLINQITRQLDNINYSIYDQTQPNPTVKNCNDALGLLREVDADAVIAMGGGSSIDVAKAVCLLATNSGSIKEYEGIETCVNELLPLIAIPTTAGTASEVTTFTVITDEVRQYKLTVGGVKIAPKWALVDPLVTLSLPKHITASTGLDALVHAIESYTSKMANPISKALAREAIRKISNNLRQAVYNGDNITARDNMLMGSLLAGLAFNNTRLGNCHALSHPMSAIYGVAHGVANSILIPHVMEFNTLAVPELFSDIAEDMGENLEGLTLMERAAAAVDAVKKLSKDIGIPTTFSEYKVDESQIDRMAKDAMLSGNIAANPRITTYEDVIELYRRSIGGVLVEVI</sequence>
<dbReference type="PROSITE" id="PS00913">
    <property type="entry name" value="ADH_IRON_1"/>
    <property type="match status" value="1"/>
</dbReference>
<evidence type="ECO:0000256" key="3">
    <source>
        <dbReference type="ARBA" id="ARBA00023027"/>
    </source>
</evidence>
<evidence type="ECO:0000313" key="6">
    <source>
        <dbReference type="EMBL" id="TVX83952.1"/>
    </source>
</evidence>
<feature type="domain" description="Alcohol dehydrogenase iron-type/glycerol dehydrogenase GldA" evidence="4">
    <location>
        <begin position="32"/>
        <end position="198"/>
    </location>
</feature>
<dbReference type="InterPro" id="IPR001670">
    <property type="entry name" value="ADH_Fe/GldA"/>
</dbReference>
<dbReference type="Gene3D" id="1.20.1090.10">
    <property type="entry name" value="Dehydroquinate synthase-like - alpha domain"/>
    <property type="match status" value="1"/>
</dbReference>
<evidence type="ECO:0000256" key="2">
    <source>
        <dbReference type="ARBA" id="ARBA00023002"/>
    </source>
</evidence>
<dbReference type="PANTHER" id="PTHR11496">
    <property type="entry name" value="ALCOHOL DEHYDROGENASE"/>
    <property type="match status" value="1"/>
</dbReference>
<comment type="similarity">
    <text evidence="1">Belongs to the iron-containing alcohol dehydrogenase family.</text>
</comment>
<evidence type="ECO:0000259" key="4">
    <source>
        <dbReference type="Pfam" id="PF00465"/>
    </source>
</evidence>
<keyword evidence="3" id="KW-0520">NAD</keyword>
<dbReference type="SUPFAM" id="SSF56796">
    <property type="entry name" value="Dehydroquinate synthase-like"/>
    <property type="match status" value="1"/>
</dbReference>
<dbReference type="Pfam" id="PF00465">
    <property type="entry name" value="Fe-ADH"/>
    <property type="match status" value="1"/>
</dbReference>
<dbReference type="FunFam" id="3.40.50.1970:FF:000003">
    <property type="entry name" value="Alcohol dehydrogenase, iron-containing"/>
    <property type="match status" value="1"/>
</dbReference>
<protein>
    <submittedName>
        <fullName evidence="6">Iron-containing alcohol dehydrogenase</fullName>
    </submittedName>
</protein>
<comment type="caution">
    <text evidence="6">The sequence shown here is derived from an EMBL/GenBank/DDBJ whole genome shotgun (WGS) entry which is preliminary data.</text>
</comment>